<sequence length="201" mass="22702">MKQEIIDKHEHGVHQWDSCDLADKHSPVEATMGDTHMLIAHGEYMRRFMNVAVRSNIDITSLGVPFPPSGSWELQDVASKWEKITYSEGTYVSRLKEASEKRCQIPPLAPGPIVRGRLKRLAQKNHDSQNDPHLSVTLQSSRNDYHTLRVKVNFNFKCKCSHIINSLLHSLTAPPPHIHLCSTPPTSSMVRLHEDQASKIG</sequence>
<reference evidence="1 2" key="1">
    <citation type="submission" date="2019-05" db="EMBL/GenBank/DDBJ databases">
        <title>Another draft genome of Portunus trituberculatus and its Hox gene families provides insights of decapod evolution.</title>
        <authorList>
            <person name="Jeong J.-H."/>
            <person name="Song I."/>
            <person name="Kim S."/>
            <person name="Choi T."/>
            <person name="Kim D."/>
            <person name="Ryu S."/>
            <person name="Kim W."/>
        </authorList>
    </citation>
    <scope>NUCLEOTIDE SEQUENCE [LARGE SCALE GENOMIC DNA]</scope>
    <source>
        <tissue evidence="1">Muscle</tissue>
    </source>
</reference>
<protein>
    <submittedName>
        <fullName evidence="1">Uncharacterized protein</fullName>
    </submittedName>
</protein>
<organism evidence="1 2">
    <name type="scientific">Portunus trituberculatus</name>
    <name type="common">Swimming crab</name>
    <name type="synonym">Neptunus trituberculatus</name>
    <dbReference type="NCBI Taxonomy" id="210409"/>
    <lineage>
        <taxon>Eukaryota</taxon>
        <taxon>Metazoa</taxon>
        <taxon>Ecdysozoa</taxon>
        <taxon>Arthropoda</taxon>
        <taxon>Crustacea</taxon>
        <taxon>Multicrustacea</taxon>
        <taxon>Malacostraca</taxon>
        <taxon>Eumalacostraca</taxon>
        <taxon>Eucarida</taxon>
        <taxon>Decapoda</taxon>
        <taxon>Pleocyemata</taxon>
        <taxon>Brachyura</taxon>
        <taxon>Eubrachyura</taxon>
        <taxon>Portunoidea</taxon>
        <taxon>Portunidae</taxon>
        <taxon>Portuninae</taxon>
        <taxon>Portunus</taxon>
    </lineage>
</organism>
<dbReference type="EMBL" id="VSRR010000060">
    <property type="protein sequence ID" value="MPC09252.1"/>
    <property type="molecule type" value="Genomic_DNA"/>
</dbReference>
<proteinExistence type="predicted"/>
<dbReference type="Proteomes" id="UP000324222">
    <property type="component" value="Unassembled WGS sequence"/>
</dbReference>
<dbReference type="AlphaFoldDB" id="A0A5B7CHS6"/>
<comment type="caution">
    <text evidence="1">The sequence shown here is derived from an EMBL/GenBank/DDBJ whole genome shotgun (WGS) entry which is preliminary data.</text>
</comment>
<accession>A0A5B7CHS6</accession>
<gene>
    <name evidence="1" type="ORF">E2C01_001856</name>
</gene>
<evidence type="ECO:0000313" key="2">
    <source>
        <dbReference type="Proteomes" id="UP000324222"/>
    </source>
</evidence>
<evidence type="ECO:0000313" key="1">
    <source>
        <dbReference type="EMBL" id="MPC09252.1"/>
    </source>
</evidence>
<keyword evidence="2" id="KW-1185">Reference proteome</keyword>
<name>A0A5B7CHS6_PORTR</name>